<feature type="non-terminal residue" evidence="3">
    <location>
        <position position="467"/>
    </location>
</feature>
<comment type="caution">
    <text evidence="3">The sequence shown here is derived from an EMBL/GenBank/DDBJ whole genome shotgun (WGS) entry which is preliminary data.</text>
</comment>
<keyword evidence="2" id="KW-0472">Membrane</keyword>
<evidence type="ECO:0000313" key="3">
    <source>
        <dbReference type="EMBL" id="EJK51255.1"/>
    </source>
</evidence>
<organism evidence="3 4">
    <name type="scientific">Thalassiosira oceanica</name>
    <name type="common">Marine diatom</name>
    <dbReference type="NCBI Taxonomy" id="159749"/>
    <lineage>
        <taxon>Eukaryota</taxon>
        <taxon>Sar</taxon>
        <taxon>Stramenopiles</taxon>
        <taxon>Ochrophyta</taxon>
        <taxon>Bacillariophyta</taxon>
        <taxon>Coscinodiscophyceae</taxon>
        <taxon>Thalassiosirophycidae</taxon>
        <taxon>Thalassiosirales</taxon>
        <taxon>Thalassiosiraceae</taxon>
        <taxon>Thalassiosira</taxon>
    </lineage>
</organism>
<evidence type="ECO:0000313" key="4">
    <source>
        <dbReference type="Proteomes" id="UP000266841"/>
    </source>
</evidence>
<feature type="region of interest" description="Disordered" evidence="1">
    <location>
        <begin position="327"/>
        <end position="373"/>
    </location>
</feature>
<proteinExistence type="predicted"/>
<protein>
    <submittedName>
        <fullName evidence="3">Uncharacterized protein</fullName>
    </submittedName>
</protein>
<dbReference type="AlphaFoldDB" id="K0RDI6"/>
<dbReference type="EMBL" id="AGNL01041941">
    <property type="protein sequence ID" value="EJK51255.1"/>
    <property type="molecule type" value="Genomic_DNA"/>
</dbReference>
<feature type="transmembrane region" description="Helical" evidence="2">
    <location>
        <begin position="21"/>
        <end position="47"/>
    </location>
</feature>
<keyword evidence="4" id="KW-1185">Reference proteome</keyword>
<accession>K0RDI6</accession>
<gene>
    <name evidence="3" type="ORF">THAOC_29588</name>
</gene>
<keyword evidence="2" id="KW-0812">Transmembrane</keyword>
<sequence length="467" mass="50998">MRSSRGQRWCSGSRGQRPPSTLERIVVVGAAILPLLLLFSLAMTLLVAGGGVLLYYAVLAVIALPLALMLLMLTRIVVAFATTIGQIVVALTARITAADGGAAVPDRRGAGTKNRRIKKLRARAGAARKGRPSTAALLVAVWCVASADTTAVPGPSACMAGQEHCGIETKAAPDPSPGISTPDEMFTSAAVLEQICAETGFRRSMIAIRRRQRDDPTPNDADLVIEAKKCLMLEQEWRVKTDDWYEEAARLFALSDGNIPAARRRSLLSTLKVDQHEESLINSEFYRIVHLIKLDETDEKNLLWMLSYIDPSVLERLISGDVPDLKSMQPRAAVDGPRWPSLAPENASPRHRFQSTENLPPEQQPPPMLSSNSRISLLPTLELAGYRRGWGICDVPLSETCQARQAHLRSDCYDSPPGRDRYTNDSRRALHSPSDLLTTLADVSCPDVVGLPSAFARRPTQRDLSSP</sequence>
<reference evidence="3 4" key="1">
    <citation type="journal article" date="2012" name="Genome Biol.">
        <title>Genome and low-iron response of an oceanic diatom adapted to chronic iron limitation.</title>
        <authorList>
            <person name="Lommer M."/>
            <person name="Specht M."/>
            <person name="Roy A.S."/>
            <person name="Kraemer L."/>
            <person name="Andreson R."/>
            <person name="Gutowska M.A."/>
            <person name="Wolf J."/>
            <person name="Bergner S.V."/>
            <person name="Schilhabel M.B."/>
            <person name="Klostermeier U.C."/>
            <person name="Beiko R.G."/>
            <person name="Rosenstiel P."/>
            <person name="Hippler M."/>
            <person name="Laroche J."/>
        </authorList>
    </citation>
    <scope>NUCLEOTIDE SEQUENCE [LARGE SCALE GENOMIC DNA]</scope>
    <source>
        <strain evidence="3 4">CCMP1005</strain>
    </source>
</reference>
<dbReference type="Proteomes" id="UP000266841">
    <property type="component" value="Unassembled WGS sequence"/>
</dbReference>
<name>K0RDI6_THAOC</name>
<evidence type="ECO:0000256" key="1">
    <source>
        <dbReference type="SAM" id="MobiDB-lite"/>
    </source>
</evidence>
<keyword evidence="2" id="KW-1133">Transmembrane helix</keyword>
<evidence type="ECO:0000256" key="2">
    <source>
        <dbReference type="SAM" id="Phobius"/>
    </source>
</evidence>
<feature type="transmembrane region" description="Helical" evidence="2">
    <location>
        <begin position="53"/>
        <end position="73"/>
    </location>
</feature>